<comment type="caution">
    <text evidence="1">The sequence shown here is derived from an EMBL/GenBank/DDBJ whole genome shotgun (WGS) entry which is preliminary data.</text>
</comment>
<dbReference type="InterPro" id="IPR025354">
    <property type="entry name" value="DUF4258"/>
</dbReference>
<dbReference type="AlphaFoldDB" id="A0A7U7J5B3"/>
<protein>
    <recommendedName>
        <fullName evidence="3">DUF4258 domain-containing protein</fullName>
    </recommendedName>
</protein>
<proteinExistence type="predicted"/>
<sequence>MDHILSDHARKRILKRKIGTEWIEITLAHPARTENDDVDPTLAHTLRPIPEKGFQILPVIYNETADPVTVVTAYFDDEVSDR</sequence>
<name>A0A7U7J5B3_9GAMM</name>
<dbReference type="Pfam" id="PF14076">
    <property type="entry name" value="DUF4258"/>
    <property type="match status" value="1"/>
</dbReference>
<keyword evidence="2" id="KW-1185">Reference proteome</keyword>
<evidence type="ECO:0000313" key="2">
    <source>
        <dbReference type="Proteomes" id="UP000019184"/>
    </source>
</evidence>
<accession>A0A7U7J5B3</accession>
<dbReference type="Proteomes" id="UP000019184">
    <property type="component" value="Unassembled WGS sequence"/>
</dbReference>
<gene>
    <name evidence="1" type="ORF">BN874_530011</name>
</gene>
<evidence type="ECO:0000313" key="1">
    <source>
        <dbReference type="EMBL" id="CDH46582.1"/>
    </source>
</evidence>
<dbReference type="RefSeq" id="WP_034435276.1">
    <property type="nucleotide sequence ID" value="NZ_CBTK010000269.1"/>
</dbReference>
<reference evidence="1 2" key="1">
    <citation type="journal article" date="2014" name="ISME J.">
        <title>Candidatus Competibacter-lineage genomes retrieved from metagenomes reveal functional metabolic diversity.</title>
        <authorList>
            <person name="McIlroy S.J."/>
            <person name="Albertsen M."/>
            <person name="Andresen E.K."/>
            <person name="Saunders A.M."/>
            <person name="Kristiansen R."/>
            <person name="Stokholm-Bjerregaard M."/>
            <person name="Nielsen K.L."/>
            <person name="Nielsen P.H."/>
        </authorList>
    </citation>
    <scope>NUCLEOTIDE SEQUENCE [LARGE SCALE GENOMIC DNA]</scope>
    <source>
        <strain evidence="1 2">Run_B_J11</strain>
    </source>
</reference>
<organism evidence="1 2">
    <name type="scientific">Candidatus Contendobacter odensis Run_B_J11</name>
    <dbReference type="NCBI Taxonomy" id="1400861"/>
    <lineage>
        <taxon>Bacteria</taxon>
        <taxon>Pseudomonadati</taxon>
        <taxon>Pseudomonadota</taxon>
        <taxon>Gammaproteobacteria</taxon>
        <taxon>Candidatus Competibacteraceae</taxon>
        <taxon>Candidatus Contendibacter</taxon>
    </lineage>
</organism>
<dbReference type="EMBL" id="CBTK010000269">
    <property type="protein sequence ID" value="CDH46582.1"/>
    <property type="molecule type" value="Genomic_DNA"/>
</dbReference>
<evidence type="ECO:0008006" key="3">
    <source>
        <dbReference type="Google" id="ProtNLM"/>
    </source>
</evidence>